<evidence type="ECO:0000259" key="6">
    <source>
        <dbReference type="Pfam" id="PF13860"/>
    </source>
</evidence>
<dbReference type="AlphaFoldDB" id="A0A0S8FT62"/>
<dbReference type="EMBL" id="LJUJ01000027">
    <property type="protein sequence ID" value="KPK62733.1"/>
    <property type="molecule type" value="Genomic_DNA"/>
</dbReference>
<keyword evidence="2 4" id="KW-0378">Hydrolase</keyword>
<evidence type="ECO:0000256" key="4">
    <source>
        <dbReference type="PROSITE-ProRule" id="PRU01240"/>
    </source>
</evidence>
<evidence type="ECO:0008006" key="9">
    <source>
        <dbReference type="Google" id="ProtNLM"/>
    </source>
</evidence>
<dbReference type="Pfam" id="PF00082">
    <property type="entry name" value="Peptidase_S8"/>
    <property type="match status" value="1"/>
</dbReference>
<dbReference type="SUPFAM" id="SSF49785">
    <property type="entry name" value="Galactose-binding domain-like"/>
    <property type="match status" value="1"/>
</dbReference>
<comment type="caution">
    <text evidence="7">The sequence shown here is derived from an EMBL/GenBank/DDBJ whole genome shotgun (WGS) entry which is preliminary data.</text>
</comment>
<dbReference type="InterPro" id="IPR000209">
    <property type="entry name" value="Peptidase_S8/S53_dom"/>
</dbReference>
<evidence type="ECO:0000256" key="2">
    <source>
        <dbReference type="ARBA" id="ARBA00022801"/>
    </source>
</evidence>
<dbReference type="PROSITE" id="PS51892">
    <property type="entry name" value="SUBTILASE"/>
    <property type="match status" value="1"/>
</dbReference>
<dbReference type="Gene3D" id="2.60.40.4070">
    <property type="match status" value="1"/>
</dbReference>
<keyword evidence="3 4" id="KW-0720">Serine protease</keyword>
<evidence type="ECO:0000256" key="3">
    <source>
        <dbReference type="ARBA" id="ARBA00022825"/>
    </source>
</evidence>
<organism evidence="7 8">
    <name type="scientific">candidate division WOR_3 bacterium SM23_42</name>
    <dbReference type="NCBI Taxonomy" id="1703779"/>
    <lineage>
        <taxon>Bacteria</taxon>
        <taxon>Bacteria division WOR-3</taxon>
    </lineage>
</organism>
<feature type="active site" description="Charge relay system" evidence="4">
    <location>
        <position position="251"/>
    </location>
</feature>
<dbReference type="InterPro" id="IPR051048">
    <property type="entry name" value="Peptidase_S8/S53_subtilisin"/>
</dbReference>
<dbReference type="Gene3D" id="3.40.50.200">
    <property type="entry name" value="Peptidase S8/S53 domain"/>
    <property type="match status" value="1"/>
</dbReference>
<sequence length="1203" mass="130351">MKKKVLVIIGLTVAMCFGYEGLYGVVSGGTIHQFTPRSYGDADWLYFSNGIQFDITVGEPEISRDLTLEKSNYYLVHCVGPVYPEHVRTIESTGAKVYSYIPNYAFLVKMDETIKNSVQNIGFVNWIGIYHPAYKISKHEALRMPHGRQDVTIILYPDANVNEVLDFLTSRGAVIKDFAESRWEQLINCELNLSYLHDVARLDQVNWIEPWYPDEIYNNQVQWILQTGASGNRRIWNMGITGEGQLLSTCDTGIRTSHYAFRNTSSTWITTWGDYPTDRKVIGYHPASNQGPGYNDFGDEMGNYCHGTHVSGTACGNDDVMGSPSDYDGVGIDSRIYFLDGGGSLGCIYTYSNINDLFILPYNGNAAGSVKMISNSWGQTALNGVYNERSAQVDQFMWNHPDFLAFFSNGNEGPGAMTVHPPATAKNCVSVGGCRNGAAYQSIYQSSSRGPTQDGRYKPTVIAPAQTVTSAFGANDNGYWGMEGTSMAAPGALGAAVLVRQYFVEGWYPTGAANPADSMAPSAALLKAMLVNSADPSISGFTVPDNNIGWGRIDLDSVLYFSGDAKELAIVDDMTGLSTGQYVEYTYNVASSSVPFRVVLVWTDYPGTPGAGRKLVNDIHLTVTDPSSNQYKGNVYSSGQSVTGGNYDTLNVEECVRRNSPASGTWTIRVDGYNCPYGPQPFAIVVTGDLAVSAQPNVVYQSSTIDDAAGNNNGRIDPGETVDITVTLRNDGSVDATNATGTLRTASSDITLIDSVASYGTIAASGGNAQGTFQLSAAASIPQGTVIPMTVYLEANGGAYTTNCNFQVIVGLPRADYVDHDVGNCVLTVTKQGGIGFLNQGGLGSGFIYPDPGTNQLYHASLALANAPNYVMDRFYPNTGTPNNTDWLCTTVPDGRCWIDTCTPCASDQESWAMYSDSGYTAPKSIIITQHGFAWEDPSYDDFVIAVFDVKNAGSSAVSNIHTGVIADFDMGDAYSNLAGTDASRRLAYMWYPSSPNPYVGVKLLYPTTATNVTVLQNPVYVYNGSVNIWHDTTLYKFLNGTLSFPSGVTPDDWSIVLSAAPYTLNPGDIEQVAFAFVGGTSLSDLQTNADSAQSIYDQYLGIEEIASPDIIIDGFVKLYPNPFTKSTCISFNLSKTANVRIRVYNAVGQLVKTVIDEKCEAGLNNVHWNSHDDSGKLLPNGIYFYSLETEGYQGTGKMIILH</sequence>
<dbReference type="GO" id="GO:0006508">
    <property type="term" value="P:proteolysis"/>
    <property type="evidence" value="ECO:0007669"/>
    <property type="project" value="UniProtKB-KW"/>
</dbReference>
<dbReference type="PROSITE" id="PS00137">
    <property type="entry name" value="SUBTILASE_HIS"/>
    <property type="match status" value="1"/>
</dbReference>
<dbReference type="STRING" id="1703779.AMJ83_09895"/>
<dbReference type="SUPFAM" id="SSF52743">
    <property type="entry name" value="Subtilisin-like"/>
    <property type="match status" value="1"/>
</dbReference>
<dbReference type="PANTHER" id="PTHR43399:SF5">
    <property type="entry name" value="PEPTIDASE S8 FAMILY WITH PROTEASE-ASSOCIATED DOMAIN"/>
    <property type="match status" value="1"/>
</dbReference>
<gene>
    <name evidence="7" type="ORF">AMJ83_09895</name>
</gene>
<dbReference type="InterPro" id="IPR015500">
    <property type="entry name" value="Peptidase_S8_subtilisin-rel"/>
</dbReference>
<reference evidence="7 8" key="1">
    <citation type="journal article" date="2015" name="Microbiome">
        <title>Genomic resolution of linkages in carbon, nitrogen, and sulfur cycling among widespread estuary sediment bacteria.</title>
        <authorList>
            <person name="Baker B.J."/>
            <person name="Lazar C.S."/>
            <person name="Teske A.P."/>
            <person name="Dick G.J."/>
        </authorList>
    </citation>
    <scope>NUCLEOTIDE SEQUENCE [LARGE SCALE GENOMIC DNA]</scope>
    <source>
        <strain evidence="7">SM23_42</strain>
    </source>
</reference>
<protein>
    <recommendedName>
        <fullName evidence="9">Peptidase S8/S53 domain-containing protein</fullName>
    </recommendedName>
</protein>
<evidence type="ECO:0000256" key="1">
    <source>
        <dbReference type="ARBA" id="ARBA00022670"/>
    </source>
</evidence>
<dbReference type="Gene3D" id="2.60.120.380">
    <property type="match status" value="1"/>
</dbReference>
<dbReference type="InterPro" id="IPR025965">
    <property type="entry name" value="FlgD/Vpr_Ig-like"/>
</dbReference>
<feature type="domain" description="Peptidase S8/S53" evidence="5">
    <location>
        <begin position="242"/>
        <end position="551"/>
    </location>
</feature>
<name>A0A0S8FT62_UNCW3</name>
<proteinExistence type="inferred from homology"/>
<dbReference type="InterPro" id="IPR008979">
    <property type="entry name" value="Galactose-bd-like_sf"/>
</dbReference>
<dbReference type="PANTHER" id="PTHR43399">
    <property type="entry name" value="SUBTILISIN-RELATED"/>
    <property type="match status" value="1"/>
</dbReference>
<comment type="similarity">
    <text evidence="4">Belongs to the peptidase S8 family.</text>
</comment>
<feature type="active site" description="Charge relay system" evidence="4">
    <location>
        <position position="306"/>
    </location>
</feature>
<dbReference type="InterPro" id="IPR022398">
    <property type="entry name" value="Peptidase_S8_His-AS"/>
</dbReference>
<evidence type="ECO:0000313" key="8">
    <source>
        <dbReference type="Proteomes" id="UP000051373"/>
    </source>
</evidence>
<dbReference type="InterPro" id="IPR036852">
    <property type="entry name" value="Peptidase_S8/S53_dom_sf"/>
</dbReference>
<evidence type="ECO:0000259" key="5">
    <source>
        <dbReference type="Pfam" id="PF00082"/>
    </source>
</evidence>
<accession>A0A0S8FT62</accession>
<dbReference type="Pfam" id="PF13860">
    <property type="entry name" value="FlgD_ig"/>
    <property type="match status" value="1"/>
</dbReference>
<feature type="active site" description="Charge relay system" evidence="4">
    <location>
        <position position="486"/>
    </location>
</feature>
<dbReference type="NCBIfam" id="TIGR04183">
    <property type="entry name" value="Por_Secre_tail"/>
    <property type="match status" value="1"/>
</dbReference>
<feature type="domain" description="FlgD/Vpr Ig-like" evidence="6">
    <location>
        <begin position="1130"/>
        <end position="1190"/>
    </location>
</feature>
<dbReference type="CDD" id="cd04842">
    <property type="entry name" value="Peptidases_S8_Kp43_protease"/>
    <property type="match status" value="1"/>
</dbReference>
<dbReference type="InterPro" id="IPR026444">
    <property type="entry name" value="Secre_tail"/>
</dbReference>
<dbReference type="PRINTS" id="PR00723">
    <property type="entry name" value="SUBTILISIN"/>
</dbReference>
<keyword evidence="1 4" id="KW-0645">Protease</keyword>
<dbReference type="InterPro" id="IPR034058">
    <property type="entry name" value="TagA/B/C/D_pept_dom"/>
</dbReference>
<dbReference type="GO" id="GO:0004252">
    <property type="term" value="F:serine-type endopeptidase activity"/>
    <property type="evidence" value="ECO:0007669"/>
    <property type="project" value="UniProtKB-UniRule"/>
</dbReference>
<evidence type="ECO:0000313" key="7">
    <source>
        <dbReference type="EMBL" id="KPK62733.1"/>
    </source>
</evidence>
<dbReference type="Proteomes" id="UP000051373">
    <property type="component" value="Unassembled WGS sequence"/>
</dbReference>